<feature type="transmembrane region" description="Helical" evidence="1">
    <location>
        <begin position="207"/>
        <end position="231"/>
    </location>
</feature>
<accession>O17077</accession>
<dbReference type="CTD" id="183300"/>
<keyword evidence="2" id="KW-0675">Receptor</keyword>
<sequence>MTISTTSLPILPGIHGNETFINFEFSFFTLPMFLLIFPVLYMPITFIVMLRILVKLKYAMRDKNINVPLFTAISISQLTCVLFFIFDFVYIRLMTTGMFTSWCASVSPNHYLMVLYISTYYVNYANMIFPFLVSTMRLVLIAYPQRQEKINRVILKSALPFILIYPMFFTFFMWPAVGYCVAAQGPFPHGSIIIGFRESWFGLKNNYFLLFNNLFWLSASLINNSVLLVKLAHLKSTTAAHTRSQKSHKAEVSLTVTTVSMICSYLSNSMIVIAAQLGIEYSYYAIMLRPFGNDLETCMVSWVFYLTHPVFRRKSVAVVQVSQHVRLNSPSKVVKF</sequence>
<dbReference type="OrthoDB" id="5886890at2759"/>
<dbReference type="EMBL" id="BX284605">
    <property type="protein sequence ID" value="CCD67018.1"/>
    <property type="molecule type" value="Genomic_DNA"/>
</dbReference>
<protein>
    <submittedName>
        <fullName evidence="2">Serpentine Receptor, class U</fullName>
    </submittedName>
</protein>
<dbReference type="AGR" id="WB:WBGene00005690"/>
<keyword evidence="3" id="KW-1185">Reference proteome</keyword>
<dbReference type="KEGG" id="cel:CELE_C38C3.2"/>
<dbReference type="PaxDb" id="6239-C38C3.2"/>
<keyword evidence="1" id="KW-0472">Membrane</keyword>
<dbReference type="PANTHER" id="PTHR46045">
    <property type="entry name" value="SERPENTINE RECEPTOR, CLASS U-RELATED"/>
    <property type="match status" value="1"/>
</dbReference>
<dbReference type="RefSeq" id="NP_503431.1">
    <property type="nucleotide sequence ID" value="NM_071030.4"/>
</dbReference>
<dbReference type="PANTHER" id="PTHR46045:SF2">
    <property type="entry name" value="SERPENTINE RECEPTOR, CLASS U"/>
    <property type="match status" value="1"/>
</dbReference>
<dbReference type="Pfam" id="PF10322">
    <property type="entry name" value="7TM_GPCR_Sru"/>
    <property type="match status" value="1"/>
</dbReference>
<dbReference type="HOGENOM" id="CLU_049496_0_0_1"/>
<dbReference type="PIR" id="C88951">
    <property type="entry name" value="C88951"/>
</dbReference>
<keyword evidence="1" id="KW-0812">Transmembrane</keyword>
<dbReference type="OMA" id="ICISHFM"/>
<proteinExistence type="predicted"/>
<feature type="transmembrane region" description="Helical" evidence="1">
    <location>
        <begin position="111"/>
        <end position="133"/>
    </location>
</feature>
<dbReference type="UCSC" id="C38C3.2">
    <property type="organism name" value="c. elegans"/>
</dbReference>
<evidence type="ECO:0000313" key="3">
    <source>
        <dbReference type="Proteomes" id="UP000001940"/>
    </source>
</evidence>
<evidence type="ECO:0000256" key="1">
    <source>
        <dbReference type="SAM" id="Phobius"/>
    </source>
</evidence>
<reference evidence="2 3" key="1">
    <citation type="journal article" date="1998" name="Science">
        <title>Genome sequence of the nematode C. elegans: a platform for investigating biology.</title>
        <authorList>
            <consortium name="The C. elegans sequencing consortium"/>
            <person name="Sulson J.E."/>
            <person name="Waterston R."/>
        </authorList>
    </citation>
    <scope>NUCLEOTIDE SEQUENCE [LARGE SCALE GENOMIC DNA]</scope>
    <source>
        <strain evidence="2 3">Bristol N2</strain>
    </source>
</reference>
<dbReference type="AlphaFoldDB" id="O17077"/>
<dbReference type="InterPro" id="IPR003839">
    <property type="entry name" value="7TM_GPCR_serpentine_rcpt_Sru"/>
</dbReference>
<evidence type="ECO:0000313" key="2">
    <source>
        <dbReference type="EMBL" id="CCD67018.1"/>
    </source>
</evidence>
<feature type="transmembrane region" description="Helical" evidence="1">
    <location>
        <begin position="252"/>
        <end position="275"/>
    </location>
</feature>
<dbReference type="FunCoup" id="O17077">
    <property type="interactions" value="10"/>
</dbReference>
<dbReference type="InParanoid" id="O17077"/>
<evidence type="ECO:0000313" key="4">
    <source>
        <dbReference type="WormBase" id="C38C3.2"/>
    </source>
</evidence>
<organism evidence="2 3">
    <name type="scientific">Caenorhabditis elegans</name>
    <dbReference type="NCBI Taxonomy" id="6239"/>
    <lineage>
        <taxon>Eukaryota</taxon>
        <taxon>Metazoa</taxon>
        <taxon>Ecdysozoa</taxon>
        <taxon>Nematoda</taxon>
        <taxon>Chromadorea</taxon>
        <taxon>Rhabditida</taxon>
        <taxon>Rhabditina</taxon>
        <taxon>Rhabditomorpha</taxon>
        <taxon>Rhabditoidea</taxon>
        <taxon>Rhabditidae</taxon>
        <taxon>Peloderinae</taxon>
        <taxon>Caenorhabditis</taxon>
    </lineage>
</organism>
<name>O17077_CAEEL</name>
<dbReference type="GeneID" id="183300"/>
<dbReference type="eggNOG" id="ENOG502TGVA">
    <property type="taxonomic scope" value="Eukaryota"/>
</dbReference>
<dbReference type="PhylomeDB" id="O17077"/>
<dbReference type="WormBase" id="C38C3.2">
    <property type="protein sequence ID" value="CE08638"/>
    <property type="gene ID" value="WBGene00005690"/>
    <property type="gene designation" value="sru-27"/>
</dbReference>
<feature type="transmembrane region" description="Helical" evidence="1">
    <location>
        <begin position="153"/>
        <end position="174"/>
    </location>
</feature>
<keyword evidence="1" id="KW-1133">Transmembrane helix</keyword>
<feature type="transmembrane region" description="Helical" evidence="1">
    <location>
        <begin position="66"/>
        <end position="91"/>
    </location>
</feature>
<feature type="transmembrane region" description="Helical" evidence="1">
    <location>
        <begin position="32"/>
        <end position="54"/>
    </location>
</feature>
<gene>
    <name evidence="2 4" type="primary">sru-27</name>
    <name evidence="4" type="ORF">C38C3.2</name>
    <name evidence="2" type="ORF">CELE_C38C3.2</name>
</gene>
<dbReference type="Proteomes" id="UP000001940">
    <property type="component" value="Chromosome V"/>
</dbReference>